<dbReference type="PANTHER" id="PTHR43337">
    <property type="entry name" value="XANTHINE/URACIL PERMEASE C887.17-RELATED"/>
    <property type="match status" value="1"/>
</dbReference>
<keyword evidence="3" id="KW-0813">Transport</keyword>
<dbReference type="PANTHER" id="PTHR43337:SF1">
    <property type="entry name" value="XANTHINE_URACIL PERMEASE C887.17-RELATED"/>
    <property type="match status" value="1"/>
</dbReference>
<evidence type="ECO:0000313" key="8">
    <source>
        <dbReference type="EMBL" id="MBB4905160.1"/>
    </source>
</evidence>
<comment type="similarity">
    <text evidence="2">Belongs to the nucleobase:cation symporter-2 (NCS2) (TC 2.A.40) family. Azg-like subfamily.</text>
</comment>
<dbReference type="GO" id="GO:0005345">
    <property type="term" value="F:purine nucleobase transmembrane transporter activity"/>
    <property type="evidence" value="ECO:0007669"/>
    <property type="project" value="TreeGrafter"/>
</dbReference>
<keyword evidence="9" id="KW-1185">Reference proteome</keyword>
<dbReference type="Pfam" id="PF00860">
    <property type="entry name" value="Xan_ur_permease"/>
    <property type="match status" value="1"/>
</dbReference>
<organism evidence="8 9">
    <name type="scientific">Actinophytocola algeriensis</name>
    <dbReference type="NCBI Taxonomy" id="1768010"/>
    <lineage>
        <taxon>Bacteria</taxon>
        <taxon>Bacillati</taxon>
        <taxon>Actinomycetota</taxon>
        <taxon>Actinomycetes</taxon>
        <taxon>Pseudonocardiales</taxon>
        <taxon>Pseudonocardiaceae</taxon>
    </lineage>
</organism>
<dbReference type="GO" id="GO:0012505">
    <property type="term" value="C:endomembrane system"/>
    <property type="evidence" value="ECO:0007669"/>
    <property type="project" value="UniProtKB-SubCell"/>
</dbReference>
<evidence type="ECO:0000256" key="3">
    <source>
        <dbReference type="ARBA" id="ARBA00022448"/>
    </source>
</evidence>
<feature type="transmembrane region" description="Helical" evidence="7">
    <location>
        <begin position="208"/>
        <end position="227"/>
    </location>
</feature>
<keyword evidence="6 7" id="KW-0472">Membrane</keyword>
<evidence type="ECO:0000256" key="1">
    <source>
        <dbReference type="ARBA" id="ARBA00004127"/>
    </source>
</evidence>
<dbReference type="InterPro" id="IPR006043">
    <property type="entry name" value="NCS2"/>
</dbReference>
<feature type="transmembrane region" description="Helical" evidence="7">
    <location>
        <begin position="133"/>
        <end position="154"/>
    </location>
</feature>
<dbReference type="EMBL" id="JACHJQ010000002">
    <property type="protein sequence ID" value="MBB4905160.1"/>
    <property type="molecule type" value="Genomic_DNA"/>
</dbReference>
<dbReference type="InterPro" id="IPR045018">
    <property type="entry name" value="Azg-like"/>
</dbReference>
<dbReference type="Proteomes" id="UP000520767">
    <property type="component" value="Unassembled WGS sequence"/>
</dbReference>
<keyword evidence="4 7" id="KW-0812">Transmembrane</keyword>
<feature type="transmembrane region" description="Helical" evidence="7">
    <location>
        <begin position="384"/>
        <end position="404"/>
    </location>
</feature>
<dbReference type="RefSeq" id="WP_184809442.1">
    <property type="nucleotide sequence ID" value="NZ_JACHJQ010000002.1"/>
</dbReference>
<evidence type="ECO:0000256" key="6">
    <source>
        <dbReference type="ARBA" id="ARBA00023136"/>
    </source>
</evidence>
<feature type="transmembrane region" description="Helical" evidence="7">
    <location>
        <begin position="166"/>
        <end position="188"/>
    </location>
</feature>
<evidence type="ECO:0000256" key="7">
    <source>
        <dbReference type="SAM" id="Phobius"/>
    </source>
</evidence>
<feature type="transmembrane region" description="Helical" evidence="7">
    <location>
        <begin position="295"/>
        <end position="315"/>
    </location>
</feature>
<feature type="transmembrane region" description="Helical" evidence="7">
    <location>
        <begin position="106"/>
        <end position="127"/>
    </location>
</feature>
<feature type="transmembrane region" description="Helical" evidence="7">
    <location>
        <begin position="434"/>
        <end position="467"/>
    </location>
</feature>
<evidence type="ECO:0000313" key="9">
    <source>
        <dbReference type="Proteomes" id="UP000520767"/>
    </source>
</evidence>
<evidence type="ECO:0000256" key="5">
    <source>
        <dbReference type="ARBA" id="ARBA00022989"/>
    </source>
</evidence>
<accession>A0A7W7VCP3</accession>
<feature type="transmembrane region" description="Helical" evidence="7">
    <location>
        <begin position="81"/>
        <end position="99"/>
    </location>
</feature>
<evidence type="ECO:0000256" key="4">
    <source>
        <dbReference type="ARBA" id="ARBA00022692"/>
    </source>
</evidence>
<protein>
    <submittedName>
        <fullName evidence="8">AGZA family xanthine/uracil permease-like MFS transporter</fullName>
    </submittedName>
</protein>
<name>A0A7W7VCP3_9PSEU</name>
<dbReference type="AlphaFoldDB" id="A0A7W7VCP3"/>
<dbReference type="GO" id="GO:0005886">
    <property type="term" value="C:plasma membrane"/>
    <property type="evidence" value="ECO:0007669"/>
    <property type="project" value="TreeGrafter"/>
</dbReference>
<comment type="subcellular location">
    <subcellularLocation>
        <location evidence="1">Endomembrane system</location>
        <topology evidence="1">Multi-pass membrane protein</topology>
    </subcellularLocation>
</comment>
<comment type="caution">
    <text evidence="8">The sequence shown here is derived from an EMBL/GenBank/DDBJ whole genome shotgun (WGS) entry which is preliminary data.</text>
</comment>
<proteinExistence type="inferred from homology"/>
<evidence type="ECO:0000256" key="2">
    <source>
        <dbReference type="ARBA" id="ARBA00005697"/>
    </source>
</evidence>
<reference evidence="8 9" key="1">
    <citation type="submission" date="2020-08" db="EMBL/GenBank/DDBJ databases">
        <title>Genomic Encyclopedia of Type Strains, Phase III (KMG-III): the genomes of soil and plant-associated and newly described type strains.</title>
        <authorList>
            <person name="Whitman W."/>
        </authorList>
    </citation>
    <scope>NUCLEOTIDE SEQUENCE [LARGE SCALE GENOMIC DNA]</scope>
    <source>
        <strain evidence="8 9">CECT 8960</strain>
    </source>
</reference>
<sequence>MVTDRIPRVPSDTSPGRRAPGAIDKYFGISERESTFGREVRGGFATFFAMSYIVVLNPLIIGTVADADGNLLGGAGSVPESIAMVGSVTSLAAGLLTILMGIVGRYPFAIAVGLGLNSFLAVSVASQMSWQEAMGLVLIEGVVITLLVITKVRIAVLHAIPSDLKTAMSVGIGLFIAFIGLVDSGFIRRIPDEAGTTVPVNLGVGGTLAGWPIVVFLVGLILTAVLVMRKVRGAIIIGMATSTVLAIIVEALFKPGPSLVDGKPVPTGWQLNVPTLPSDIVAVPDLSLIGDVDPFGGFARVGVLAALMIVFTLMLSDFFDTMGTVVGLSAEAKLLDKDGQVPGVGRVLLVDSLAAASGGAASTSSNTTYIESAAGIGEGARTGFANIITGGLFLVAMFIAPLVSIVPFEAATPALVIVGLAMMAQIRRIDFSDVAIVIPCLLTAVLMPFSFSIAVGLGAGMITYVILRTFQGRAREVHPLLWGVAALFALYFAAHPIRVALGID</sequence>
<keyword evidence="5 7" id="KW-1133">Transmembrane helix</keyword>
<feature type="transmembrane region" description="Helical" evidence="7">
    <location>
        <begin position="234"/>
        <end position="253"/>
    </location>
</feature>
<gene>
    <name evidence="8" type="ORF">FHR82_001377</name>
</gene>
<feature type="transmembrane region" description="Helical" evidence="7">
    <location>
        <begin position="42"/>
        <end position="61"/>
    </location>
</feature>
<feature type="transmembrane region" description="Helical" evidence="7">
    <location>
        <begin position="479"/>
        <end position="501"/>
    </location>
</feature>